<evidence type="ECO:0000313" key="2">
    <source>
        <dbReference type="EMBL" id="CAL1705311.1"/>
    </source>
</evidence>
<protein>
    <recommendedName>
        <fullName evidence="1">DUF6593 domain-containing protein</fullName>
    </recommendedName>
</protein>
<evidence type="ECO:0000313" key="3">
    <source>
        <dbReference type="Proteomes" id="UP001497453"/>
    </source>
</evidence>
<evidence type="ECO:0000259" key="1">
    <source>
        <dbReference type="Pfam" id="PF20236"/>
    </source>
</evidence>
<reference evidence="3" key="1">
    <citation type="submission" date="2024-04" db="EMBL/GenBank/DDBJ databases">
        <authorList>
            <person name="Shaw F."/>
            <person name="Minotto A."/>
        </authorList>
    </citation>
    <scope>NUCLEOTIDE SEQUENCE [LARGE SCALE GENOMIC DNA]</scope>
</reference>
<gene>
    <name evidence="2" type="ORF">GFSPODELE1_LOCUS5374</name>
</gene>
<dbReference type="EMBL" id="OZ037946">
    <property type="protein sequence ID" value="CAL1705311.1"/>
    <property type="molecule type" value="Genomic_DNA"/>
</dbReference>
<organism evidence="2 3">
    <name type="scientific">Somion occarium</name>
    <dbReference type="NCBI Taxonomy" id="3059160"/>
    <lineage>
        <taxon>Eukaryota</taxon>
        <taxon>Fungi</taxon>
        <taxon>Dikarya</taxon>
        <taxon>Basidiomycota</taxon>
        <taxon>Agaricomycotina</taxon>
        <taxon>Agaricomycetes</taxon>
        <taxon>Polyporales</taxon>
        <taxon>Cerrenaceae</taxon>
        <taxon>Somion</taxon>
    </lineage>
</organism>
<proteinExistence type="predicted"/>
<dbReference type="Proteomes" id="UP001497453">
    <property type="component" value="Chromosome 3"/>
</dbReference>
<keyword evidence="3" id="KW-1185">Reference proteome</keyword>
<dbReference type="InterPro" id="IPR046528">
    <property type="entry name" value="DUF6593"/>
</dbReference>
<accession>A0ABP1DBU6</accession>
<dbReference type="Pfam" id="PF20236">
    <property type="entry name" value="DUF6593"/>
    <property type="match status" value="1"/>
</dbReference>
<sequence>MLLKFTSSDIQNTSIIDCSTGTVIYQVCTPRRCSRSRSRSTTSLRSFASFSSYSQEKLMPEPKVTSLIDKDGKTVADITWDDNHASVIRIGEETLAGPAELFDAAFVKVLPDETLIPTRMEYVWRTTYDDLTLLDDDEEEIGRLHSDCLSEELIPAHVPGTGCDYLELEVRAQDEMTELIVSYLLMHTLRERMYAITKYVYGLQHEKLPTRSPLSRLRRQATMSFANLRDNFRRVVS</sequence>
<feature type="domain" description="DUF6593" evidence="1">
    <location>
        <begin position="9"/>
        <end position="191"/>
    </location>
</feature>
<name>A0ABP1DBU6_9APHY</name>